<proteinExistence type="predicted"/>
<dbReference type="InterPro" id="IPR036761">
    <property type="entry name" value="TTHA0802/YceI-like_sf"/>
</dbReference>
<reference evidence="3" key="1">
    <citation type="submission" date="2020-11" db="EMBL/GenBank/DDBJ databases">
        <title>Bacterial whole genome sequence for Panacibacter sp. DH6.</title>
        <authorList>
            <person name="Le V."/>
            <person name="Ko S."/>
            <person name="Ahn C.-Y."/>
            <person name="Oh H.-M."/>
        </authorList>
    </citation>
    <scope>NUCLEOTIDE SEQUENCE</scope>
    <source>
        <strain evidence="3">DH6</strain>
    </source>
</reference>
<name>A0A931E525_9BACT</name>
<sequence>MRTIFTTIAIAIASMAFVSAELKPVDTAEAVTFTIKNFGINTRGEIKGLKGTIKWDAANPAASVFNVTADAKTVNTGIEMRDNHLRKEEYLNVEKYPLISFASTSVTGNTIKGNLTIKGVTKEISFPFTVKPSNGGYLFEGSFDINRRDFGVGGGSVSLSNNLSVSLKVQAK</sequence>
<keyword evidence="4" id="KW-1185">Reference proteome</keyword>
<comment type="caution">
    <text evidence="3">The sequence shown here is derived from an EMBL/GenBank/DDBJ whole genome shotgun (WGS) entry which is preliminary data.</text>
</comment>
<organism evidence="3 4">
    <name type="scientific">Panacibacter microcysteis</name>
    <dbReference type="NCBI Taxonomy" id="2793269"/>
    <lineage>
        <taxon>Bacteria</taxon>
        <taxon>Pseudomonadati</taxon>
        <taxon>Bacteroidota</taxon>
        <taxon>Chitinophagia</taxon>
        <taxon>Chitinophagales</taxon>
        <taxon>Chitinophagaceae</taxon>
        <taxon>Panacibacter</taxon>
    </lineage>
</organism>
<dbReference type="PANTHER" id="PTHR34406:SF1">
    <property type="entry name" value="PROTEIN YCEI"/>
    <property type="match status" value="1"/>
</dbReference>
<protein>
    <submittedName>
        <fullName evidence="3">YceI family protein</fullName>
    </submittedName>
</protein>
<dbReference type="AlphaFoldDB" id="A0A931E525"/>
<gene>
    <name evidence="3" type="ORF">I5907_05360</name>
</gene>
<dbReference type="InterPro" id="IPR007372">
    <property type="entry name" value="Lipid/polyisoprenoid-bd_YceI"/>
</dbReference>
<dbReference type="EMBL" id="JADWYR010000001">
    <property type="protein sequence ID" value="MBG9375651.1"/>
    <property type="molecule type" value="Genomic_DNA"/>
</dbReference>
<dbReference type="Proteomes" id="UP000628448">
    <property type="component" value="Unassembled WGS sequence"/>
</dbReference>
<keyword evidence="1" id="KW-0732">Signal</keyword>
<dbReference type="Pfam" id="PF04264">
    <property type="entry name" value="YceI"/>
    <property type="match status" value="1"/>
</dbReference>
<evidence type="ECO:0000313" key="4">
    <source>
        <dbReference type="Proteomes" id="UP000628448"/>
    </source>
</evidence>
<feature type="signal peptide" evidence="1">
    <location>
        <begin position="1"/>
        <end position="20"/>
    </location>
</feature>
<accession>A0A931E525</accession>
<dbReference type="PANTHER" id="PTHR34406">
    <property type="entry name" value="PROTEIN YCEI"/>
    <property type="match status" value="1"/>
</dbReference>
<evidence type="ECO:0000256" key="1">
    <source>
        <dbReference type="SAM" id="SignalP"/>
    </source>
</evidence>
<feature type="domain" description="Lipid/polyisoprenoid-binding YceI-like" evidence="2">
    <location>
        <begin position="19"/>
        <end position="172"/>
    </location>
</feature>
<evidence type="ECO:0000259" key="2">
    <source>
        <dbReference type="SMART" id="SM00867"/>
    </source>
</evidence>
<evidence type="ECO:0000313" key="3">
    <source>
        <dbReference type="EMBL" id="MBG9375651.1"/>
    </source>
</evidence>
<dbReference type="SMART" id="SM00867">
    <property type="entry name" value="YceI"/>
    <property type="match status" value="1"/>
</dbReference>
<feature type="chain" id="PRO_5037413228" evidence="1">
    <location>
        <begin position="21"/>
        <end position="172"/>
    </location>
</feature>
<dbReference type="RefSeq" id="WP_196989691.1">
    <property type="nucleotide sequence ID" value="NZ_JADWYR010000001.1"/>
</dbReference>
<dbReference type="SUPFAM" id="SSF101874">
    <property type="entry name" value="YceI-like"/>
    <property type="match status" value="1"/>
</dbReference>
<dbReference type="Gene3D" id="2.40.128.110">
    <property type="entry name" value="Lipid/polyisoprenoid-binding, YceI-like"/>
    <property type="match status" value="1"/>
</dbReference>